<dbReference type="WBParaSite" id="Hba_06776">
    <property type="protein sequence ID" value="Hba_06776"/>
    <property type="gene ID" value="Hba_06776"/>
</dbReference>
<sequence>MQYSVFYTEVNCSDGIAIWMPMVNMVFIDTIVYFAPCFANGKLVFGALKLTVIVMNPTHENYPAILHRIQVWSVRGPVQSFYVTDLQPSLGASNGVDTGIVLLESESNAWKSLDIRD</sequence>
<evidence type="ECO:0000313" key="2">
    <source>
        <dbReference type="WBParaSite" id="Hba_06776"/>
    </source>
</evidence>
<organism evidence="1 2">
    <name type="scientific">Heterorhabditis bacteriophora</name>
    <name type="common">Entomopathogenic nematode worm</name>
    <dbReference type="NCBI Taxonomy" id="37862"/>
    <lineage>
        <taxon>Eukaryota</taxon>
        <taxon>Metazoa</taxon>
        <taxon>Ecdysozoa</taxon>
        <taxon>Nematoda</taxon>
        <taxon>Chromadorea</taxon>
        <taxon>Rhabditida</taxon>
        <taxon>Rhabditina</taxon>
        <taxon>Rhabditomorpha</taxon>
        <taxon>Strongyloidea</taxon>
        <taxon>Heterorhabditidae</taxon>
        <taxon>Heterorhabditis</taxon>
    </lineage>
</organism>
<proteinExistence type="predicted"/>
<protein>
    <submittedName>
        <fullName evidence="2">Neur_chan_LBD domain-containing protein</fullName>
    </submittedName>
</protein>
<dbReference type="Proteomes" id="UP000095283">
    <property type="component" value="Unplaced"/>
</dbReference>
<keyword evidence="1" id="KW-1185">Reference proteome</keyword>
<accession>A0A1I7WNQ9</accession>
<dbReference type="AlphaFoldDB" id="A0A1I7WNQ9"/>
<reference evidence="2" key="1">
    <citation type="submission" date="2016-11" db="UniProtKB">
        <authorList>
            <consortium name="WormBaseParasite"/>
        </authorList>
    </citation>
    <scope>IDENTIFICATION</scope>
</reference>
<name>A0A1I7WNQ9_HETBA</name>
<evidence type="ECO:0000313" key="1">
    <source>
        <dbReference type="Proteomes" id="UP000095283"/>
    </source>
</evidence>